<comment type="caution">
    <text evidence="2">The sequence shown here is derived from an EMBL/GenBank/DDBJ whole genome shotgun (WGS) entry which is preliminary data.</text>
</comment>
<keyword evidence="1" id="KW-0472">Membrane</keyword>
<evidence type="ECO:0000256" key="1">
    <source>
        <dbReference type="SAM" id="Phobius"/>
    </source>
</evidence>
<sequence>MFTELITRCKGNKVIIYDLVMKKMSNKIMCEKCPTFILSIHVFFQLVIHFFSLLQLRLLVIYNLCIITCVCYFKLSSCFQFNIFQHIGRTENIINHMIKDIFLQGVADV</sequence>
<reference evidence="2 3" key="1">
    <citation type="submission" date="2024-05" db="EMBL/GenBank/DDBJ databases">
        <authorList>
            <person name="Wallberg A."/>
        </authorList>
    </citation>
    <scope>NUCLEOTIDE SEQUENCE [LARGE SCALE GENOMIC DNA]</scope>
</reference>
<gene>
    <name evidence="2" type="ORF">MNOR_LOCUS40365</name>
</gene>
<evidence type="ECO:0000313" key="3">
    <source>
        <dbReference type="Proteomes" id="UP001497623"/>
    </source>
</evidence>
<keyword evidence="1" id="KW-0812">Transmembrane</keyword>
<organism evidence="2 3">
    <name type="scientific">Meganyctiphanes norvegica</name>
    <name type="common">Northern krill</name>
    <name type="synonym">Thysanopoda norvegica</name>
    <dbReference type="NCBI Taxonomy" id="48144"/>
    <lineage>
        <taxon>Eukaryota</taxon>
        <taxon>Metazoa</taxon>
        <taxon>Ecdysozoa</taxon>
        <taxon>Arthropoda</taxon>
        <taxon>Crustacea</taxon>
        <taxon>Multicrustacea</taxon>
        <taxon>Malacostraca</taxon>
        <taxon>Eumalacostraca</taxon>
        <taxon>Eucarida</taxon>
        <taxon>Euphausiacea</taxon>
        <taxon>Euphausiidae</taxon>
        <taxon>Meganyctiphanes</taxon>
    </lineage>
</organism>
<name>A0AAV2STD5_MEGNR</name>
<protein>
    <submittedName>
        <fullName evidence="2">Uncharacterized protein</fullName>
    </submittedName>
</protein>
<evidence type="ECO:0000313" key="2">
    <source>
        <dbReference type="EMBL" id="CAL4237618.1"/>
    </source>
</evidence>
<keyword evidence="3" id="KW-1185">Reference proteome</keyword>
<dbReference type="AlphaFoldDB" id="A0AAV2STD5"/>
<dbReference type="Proteomes" id="UP001497623">
    <property type="component" value="Unassembled WGS sequence"/>
</dbReference>
<dbReference type="EMBL" id="CAXKWB010121782">
    <property type="protein sequence ID" value="CAL4237618.1"/>
    <property type="molecule type" value="Genomic_DNA"/>
</dbReference>
<feature type="transmembrane region" description="Helical" evidence="1">
    <location>
        <begin position="33"/>
        <end position="52"/>
    </location>
</feature>
<feature type="non-terminal residue" evidence="2">
    <location>
        <position position="109"/>
    </location>
</feature>
<keyword evidence="1" id="KW-1133">Transmembrane helix</keyword>
<feature type="transmembrane region" description="Helical" evidence="1">
    <location>
        <begin position="58"/>
        <end position="75"/>
    </location>
</feature>
<accession>A0AAV2STD5</accession>
<proteinExistence type="predicted"/>